<evidence type="ECO:0000313" key="2">
    <source>
        <dbReference type="EMBL" id="KAK2558528.1"/>
    </source>
</evidence>
<evidence type="ECO:0000256" key="1">
    <source>
        <dbReference type="SAM" id="Coils"/>
    </source>
</evidence>
<evidence type="ECO:0000313" key="3">
    <source>
        <dbReference type="Proteomes" id="UP001249851"/>
    </source>
</evidence>
<organism evidence="2 3">
    <name type="scientific">Acropora cervicornis</name>
    <name type="common">Staghorn coral</name>
    <dbReference type="NCBI Taxonomy" id="6130"/>
    <lineage>
        <taxon>Eukaryota</taxon>
        <taxon>Metazoa</taxon>
        <taxon>Cnidaria</taxon>
        <taxon>Anthozoa</taxon>
        <taxon>Hexacorallia</taxon>
        <taxon>Scleractinia</taxon>
        <taxon>Astrocoeniina</taxon>
        <taxon>Acroporidae</taxon>
        <taxon>Acropora</taxon>
    </lineage>
</organism>
<comment type="caution">
    <text evidence="2">The sequence shown here is derived from an EMBL/GenBank/DDBJ whole genome shotgun (WGS) entry which is preliminary data.</text>
</comment>
<sequence>MAPFRWPKVENDIALLKEIVARRPSKADEWEDIAEFLSSLFSTDNNPVVLKGRGCRERSELLIKKFKSEERKALKRSGTEEEYDDLKSLLEDITTFVDDMPVVNVVKQKKKEEQDKAKGLAMRKAAMETYTKNLYSATNSQGQEEDEELFSAGCSKKTKRGRTGSSQMLSYLTTKHENNIKVKERKLDLKKRRLQLEEKRLALEEIKWNMMMTLHGNTQDDSKDEGIAFLKKS</sequence>
<dbReference type="PANTHER" id="PTHR37558">
    <property type="entry name" value="HTH CENPB-TYPE DOMAIN-CONTAINING PROTEIN"/>
    <property type="match status" value="1"/>
</dbReference>
<feature type="coiled-coil region" evidence="1">
    <location>
        <begin position="179"/>
        <end position="206"/>
    </location>
</feature>
<keyword evidence="1" id="KW-0175">Coiled coil</keyword>
<reference evidence="2" key="2">
    <citation type="journal article" date="2023" name="Science">
        <title>Genomic signatures of disease resistance in endangered staghorn corals.</title>
        <authorList>
            <person name="Vollmer S.V."/>
            <person name="Selwyn J.D."/>
            <person name="Despard B.A."/>
            <person name="Roesel C.L."/>
        </authorList>
    </citation>
    <scope>NUCLEOTIDE SEQUENCE</scope>
    <source>
        <strain evidence="2">K2</strain>
    </source>
</reference>
<dbReference type="AlphaFoldDB" id="A0AAD9V279"/>
<dbReference type="Proteomes" id="UP001249851">
    <property type="component" value="Unassembled WGS sequence"/>
</dbReference>
<proteinExistence type="predicted"/>
<keyword evidence="3" id="KW-1185">Reference proteome</keyword>
<reference evidence="2" key="1">
    <citation type="journal article" date="2023" name="G3 (Bethesda)">
        <title>Whole genome assembly and annotation of the endangered Caribbean coral Acropora cervicornis.</title>
        <authorList>
            <person name="Selwyn J.D."/>
            <person name="Vollmer S.V."/>
        </authorList>
    </citation>
    <scope>NUCLEOTIDE SEQUENCE</scope>
    <source>
        <strain evidence="2">K2</strain>
    </source>
</reference>
<name>A0AAD9V279_ACRCE</name>
<dbReference type="PANTHER" id="PTHR37558:SF1">
    <property type="entry name" value="HTH CENPB-TYPE DOMAIN-CONTAINING PROTEIN"/>
    <property type="match status" value="1"/>
</dbReference>
<accession>A0AAD9V279</accession>
<protein>
    <submittedName>
        <fullName evidence="2">Uncharacterized protein</fullName>
    </submittedName>
</protein>
<dbReference type="EMBL" id="JARQWQ010000044">
    <property type="protein sequence ID" value="KAK2558528.1"/>
    <property type="molecule type" value="Genomic_DNA"/>
</dbReference>
<gene>
    <name evidence="2" type="ORF">P5673_019246</name>
</gene>